<dbReference type="Proteomes" id="UP001219934">
    <property type="component" value="Unassembled WGS sequence"/>
</dbReference>
<gene>
    <name evidence="2" type="ORF">JOQ06_016144</name>
</gene>
<sequence length="511" mass="56385">MAAFRKHIKVGDMKLFDTEMIYARAMALQSSHRKIDTNNLMSHELSPKPTSMFDDSGHMKEAKTKSTLKNALKVEVSSRHADVTASFLDGCAVMWVVSWPTGGGTVQDFLDNFRRHIQVHLQTSDVYLIFDRYNEGSIKESTRSDWDKGASRVYTLRPTARLPPQKVLLTVSSNKKQLIDLIVDDLVAHKNVLTASLVVTGNDPVPVQISRGVVTRREDMSITHEEADTMIIRQIAYVGASEVLVVADDTDVFVLLCHFVFEGDITGHVMMVSPVKGRSFIDINASVEKNRDVMGNLLAAHGVTGCDTVATYYGIGKGVALKVLRSNVHSLSNVGDINCSVEDAVQQLTRFILSCYGHPECESMAEARQKIWSTKVSRSIGGAPKLQTLPPTNETFRENVARGHLQVAIWRQAIQPNPPLMDPLNYGWSKDEGSSSLYPTIAAENVAFAPEELLKVIKCSCDSAVPCKTKRCGCYLAGMACTSFCKCEGGHGCFNQKTRECLQAETEDENM</sequence>
<dbReference type="InterPro" id="IPR033467">
    <property type="entry name" value="Tesmin/TSO1-like_CXC"/>
</dbReference>
<dbReference type="EMBL" id="JAPTMU010000018">
    <property type="protein sequence ID" value="KAJ4928352.1"/>
    <property type="molecule type" value="Genomic_DNA"/>
</dbReference>
<accession>A0AAD6APA8</accession>
<proteinExistence type="predicted"/>
<comment type="caution">
    <text evidence="2">The sequence shown here is derived from an EMBL/GenBank/DDBJ whole genome shotgun (WGS) entry which is preliminary data.</text>
</comment>
<protein>
    <recommendedName>
        <fullName evidence="1">Tesmin/TSO1-like CXC domain-containing protein</fullName>
    </recommendedName>
</protein>
<organism evidence="2 3">
    <name type="scientific">Pogonophryne albipinna</name>
    <dbReference type="NCBI Taxonomy" id="1090488"/>
    <lineage>
        <taxon>Eukaryota</taxon>
        <taxon>Metazoa</taxon>
        <taxon>Chordata</taxon>
        <taxon>Craniata</taxon>
        <taxon>Vertebrata</taxon>
        <taxon>Euteleostomi</taxon>
        <taxon>Actinopterygii</taxon>
        <taxon>Neopterygii</taxon>
        <taxon>Teleostei</taxon>
        <taxon>Neoteleostei</taxon>
        <taxon>Acanthomorphata</taxon>
        <taxon>Eupercaria</taxon>
        <taxon>Perciformes</taxon>
        <taxon>Notothenioidei</taxon>
        <taxon>Pogonophryne</taxon>
    </lineage>
</organism>
<reference evidence="2" key="1">
    <citation type="submission" date="2022-11" db="EMBL/GenBank/DDBJ databases">
        <title>Chromosome-level genome of Pogonophryne albipinna.</title>
        <authorList>
            <person name="Jo E."/>
        </authorList>
    </citation>
    <scope>NUCLEOTIDE SEQUENCE</scope>
    <source>
        <strain evidence="2">SGF0006</strain>
        <tissue evidence="2">Muscle</tissue>
    </source>
</reference>
<dbReference type="SMART" id="SM01114">
    <property type="entry name" value="CXC"/>
    <property type="match status" value="1"/>
</dbReference>
<keyword evidence="3" id="KW-1185">Reference proteome</keyword>
<evidence type="ECO:0000313" key="2">
    <source>
        <dbReference type="EMBL" id="KAJ4928352.1"/>
    </source>
</evidence>
<dbReference type="PANTHER" id="PTHR46704">
    <property type="entry name" value="CXC DOMAIN-CONTAINING PROTEIN-RELATED"/>
    <property type="match status" value="1"/>
</dbReference>
<evidence type="ECO:0000313" key="3">
    <source>
        <dbReference type="Proteomes" id="UP001219934"/>
    </source>
</evidence>
<name>A0AAD6APA8_9TELE</name>
<dbReference type="AlphaFoldDB" id="A0AAD6APA8"/>
<dbReference type="PANTHER" id="PTHR46704:SF1">
    <property type="entry name" value="TELOMERE LENGTH REGULATION PROTEIN TEL2 HOMOLOG"/>
    <property type="match status" value="1"/>
</dbReference>
<feature type="domain" description="Tesmin/TSO1-like CXC" evidence="1">
    <location>
        <begin position="454"/>
        <end position="499"/>
    </location>
</feature>
<evidence type="ECO:0000259" key="1">
    <source>
        <dbReference type="SMART" id="SM01114"/>
    </source>
</evidence>